<dbReference type="RefSeq" id="WP_266268946.1">
    <property type="nucleotide sequence ID" value="NZ_JAPJUH010000002.1"/>
</dbReference>
<keyword evidence="2" id="KW-1185">Reference proteome</keyword>
<dbReference type="Proteomes" id="UP001142592">
    <property type="component" value="Unassembled WGS sequence"/>
</dbReference>
<organism evidence="1 2">
    <name type="scientific">Pedobacter agri</name>
    <dbReference type="NCBI Taxonomy" id="454586"/>
    <lineage>
        <taxon>Bacteria</taxon>
        <taxon>Pseudomonadati</taxon>
        <taxon>Bacteroidota</taxon>
        <taxon>Sphingobacteriia</taxon>
        <taxon>Sphingobacteriales</taxon>
        <taxon>Sphingobacteriaceae</taxon>
        <taxon>Pedobacter</taxon>
    </lineage>
</organism>
<dbReference type="SUPFAM" id="SSF50998">
    <property type="entry name" value="Quinoprotein alcohol dehydrogenase-like"/>
    <property type="match status" value="1"/>
</dbReference>
<sequence length="325" mass="37524">MAKDQALTSSYLEFNESAHELWRSVKFPKEHIEVFNTNTGKLKRKIFPHGNKCNVFKRLDNGNIWIQDEDFGFKLIDKNGKLLKKIAEPGVGRKVGADMIACNSSFCPISFYGDMVLTTGYIIFLPKKKYQIDNYKKWGVLRAIDMDQKTTYYGVIPKSSINSFYGGLNSFSSTENNGKIVVAPMFSNEIQMIDVAKKKTKMFVAPTKYDKLIKPIGNLKDYQSFTLGQANKHFTSNYALIGLVYDKYRDVYYRFVRHPGNSIPMRCSIAVMDNTFRTLFYYDIPYDYSPGRYFVDKDGLLIANNNKYLKDNSKLIFDRFTLIKN</sequence>
<dbReference type="InterPro" id="IPR011047">
    <property type="entry name" value="Quinoprotein_ADH-like_sf"/>
</dbReference>
<comment type="caution">
    <text evidence="1">The sequence shown here is derived from an EMBL/GenBank/DDBJ whole genome shotgun (WGS) entry which is preliminary data.</text>
</comment>
<name>A0A9X3I941_9SPHI</name>
<reference evidence="1" key="1">
    <citation type="submission" date="2022-11" db="EMBL/GenBank/DDBJ databases">
        <authorList>
            <person name="Graham C."/>
            <person name="Newman J.D."/>
        </authorList>
    </citation>
    <scope>NUCLEOTIDE SEQUENCE</scope>
    <source>
        <strain evidence="1">DSM 19486</strain>
    </source>
</reference>
<protein>
    <submittedName>
        <fullName evidence="1">DUF4221 family protein</fullName>
    </submittedName>
</protein>
<gene>
    <name evidence="1" type="ORF">OQZ29_09150</name>
</gene>
<evidence type="ECO:0000313" key="2">
    <source>
        <dbReference type="Proteomes" id="UP001142592"/>
    </source>
</evidence>
<proteinExistence type="predicted"/>
<evidence type="ECO:0000313" key="1">
    <source>
        <dbReference type="EMBL" id="MCX3264910.1"/>
    </source>
</evidence>
<dbReference type="AlphaFoldDB" id="A0A9X3I941"/>
<dbReference type="EMBL" id="JAPJUH010000002">
    <property type="protein sequence ID" value="MCX3264910.1"/>
    <property type="molecule type" value="Genomic_DNA"/>
</dbReference>
<accession>A0A9X3I941</accession>